<proteinExistence type="predicted"/>
<dbReference type="OrthoDB" id="123906at2759"/>
<evidence type="ECO:0000313" key="1">
    <source>
        <dbReference type="EMBL" id="OWZ14019.1"/>
    </source>
</evidence>
<evidence type="ECO:0000313" key="2">
    <source>
        <dbReference type="Proteomes" id="UP000198211"/>
    </source>
</evidence>
<sequence length="975" mass="109508">MGDGVYLQTNRRPTLLYDILMGFLGDGEIDVRTAYGWVSSGRRQFGLGQGSVLSIRHIGYYMDVLMQRQDGGPDTVDIRHSQSPETCKIAATVLVDDVIDCLTTHAGIEHRVAVSNIFTGIKGTGGVFGAAKSFLMQYTPGQTPPNESVYLHDGTGEPKAVSVVSPSEGFKHLEIYQSTEDIWSATFAPVWQSVKVAAQKICRLRLTHDQLRYIVNHVWLPRIQYRTQLNSSHKIVKHVDAMIRRVARHTLRLPYCTPRVIFYDVNQGLGLAKFEDMCNVARVELVLRVMNSKHLPAFHLLMEAFEMYQTAAGLTHHPLQYAIDPPSHLQRWIHLTIRAVVALEVALDVDWNNPPACRSTRPNDRSIWKDIPLGVRGQLLRYNLKYPHKVRYVGDIANERGTRMLHPSTLESKHRWSRAQLREYKILENELKPVLCRDGSRELITPLGRTPIETSSLQVQTLDVAPGQFFIVSEFDIGDEGLEMRGYELGQRLGDIITPNPEGYGQEIQVQWWHEPRPESGIWTRRPNGIATELADVCVPVEVVSLPFRRGSRDQQRVIVRTDTTVAGDGSVLGAGTPEERGGWATHSGSIRKVGKVNVHWADTTSTRCECHALIAGLAGSGDSGVQVCDSQPAIATLEYARSIMNGTMSPHIKYNNPHRVEIRSMIAKMRPGGSFSAQWTRSHQGHEITSASNLVARRVALAVVDSEAVQSHAITMTESYADIIQWDLAHLVDSDGCPVVGKTRRYLTRAATEIRKRQWTLSQGSRGEDRITACVTNTNTARLLGWTDHQKRFYWRSISNVLHTNLQNHCIHRQWSPYCRTCVDRRIDSQEHRYGINGEPCVSSIRVFAEITKCGYLTRSIIYQAGGTPSQRTVDYQRDLGGHEMSKMSVRGGLWCRLMRGYGCTQSRWQSLSQGGGGHSTLTIFLHWSTAFADDDQQGAYFPSRYNAHYTCATLMHHTTCTTHVNKPGYGPQD</sequence>
<dbReference type="InterPro" id="IPR012337">
    <property type="entry name" value="RNaseH-like_sf"/>
</dbReference>
<dbReference type="Proteomes" id="UP000198211">
    <property type="component" value="Unassembled WGS sequence"/>
</dbReference>
<keyword evidence="2" id="KW-1185">Reference proteome</keyword>
<protein>
    <submittedName>
        <fullName evidence="1">Uncharacterized protein</fullName>
    </submittedName>
</protein>
<name>A0A225WA52_9STRA</name>
<organism evidence="1 2">
    <name type="scientific">Phytophthora megakarya</name>
    <dbReference type="NCBI Taxonomy" id="4795"/>
    <lineage>
        <taxon>Eukaryota</taxon>
        <taxon>Sar</taxon>
        <taxon>Stramenopiles</taxon>
        <taxon>Oomycota</taxon>
        <taxon>Peronosporomycetes</taxon>
        <taxon>Peronosporales</taxon>
        <taxon>Peronosporaceae</taxon>
        <taxon>Phytophthora</taxon>
    </lineage>
</organism>
<comment type="caution">
    <text evidence="1">The sequence shown here is derived from an EMBL/GenBank/DDBJ whole genome shotgun (WGS) entry which is preliminary data.</text>
</comment>
<accession>A0A225WA52</accession>
<dbReference type="Gene3D" id="3.30.420.10">
    <property type="entry name" value="Ribonuclease H-like superfamily/Ribonuclease H"/>
    <property type="match status" value="1"/>
</dbReference>
<dbReference type="GO" id="GO:0003676">
    <property type="term" value="F:nucleic acid binding"/>
    <property type="evidence" value="ECO:0007669"/>
    <property type="project" value="InterPro"/>
</dbReference>
<gene>
    <name evidence="1" type="ORF">PHMEG_00012560</name>
</gene>
<dbReference type="InterPro" id="IPR036397">
    <property type="entry name" value="RNaseH_sf"/>
</dbReference>
<dbReference type="EMBL" id="NBNE01001437">
    <property type="protein sequence ID" value="OWZ14019.1"/>
    <property type="molecule type" value="Genomic_DNA"/>
</dbReference>
<dbReference type="AlphaFoldDB" id="A0A225WA52"/>
<reference evidence="2" key="1">
    <citation type="submission" date="2017-03" db="EMBL/GenBank/DDBJ databases">
        <title>Phytopthora megakarya and P. palmivora, two closely related causual agents of cacao black pod achieved similar genome size and gene model numbers by different mechanisms.</title>
        <authorList>
            <person name="Ali S."/>
            <person name="Shao J."/>
            <person name="Larry D.J."/>
            <person name="Kronmiller B."/>
            <person name="Shen D."/>
            <person name="Strem M.D."/>
            <person name="Melnick R.L."/>
            <person name="Guiltinan M.J."/>
            <person name="Tyler B.M."/>
            <person name="Meinhardt L.W."/>
            <person name="Bailey B.A."/>
        </authorList>
    </citation>
    <scope>NUCLEOTIDE SEQUENCE [LARGE SCALE GENOMIC DNA]</scope>
    <source>
        <strain evidence="2">zdho120</strain>
    </source>
</reference>
<dbReference type="SUPFAM" id="SSF53098">
    <property type="entry name" value="Ribonuclease H-like"/>
    <property type="match status" value="1"/>
</dbReference>